<keyword evidence="4" id="KW-0963">Cytoplasm</keyword>
<name>A0ABP9M1B8_9BURK</name>
<dbReference type="EMBL" id="BAABKD010000009">
    <property type="protein sequence ID" value="GAA5088947.1"/>
    <property type="molecule type" value="Genomic_DNA"/>
</dbReference>
<evidence type="ECO:0000256" key="10">
    <source>
        <dbReference type="ARBA" id="ARBA00032441"/>
    </source>
</evidence>
<gene>
    <name evidence="11" type="ORF">GCM10023337_11110</name>
</gene>
<accession>A0ABP9M1B8</accession>
<evidence type="ECO:0000256" key="2">
    <source>
        <dbReference type="ARBA" id="ARBA00007599"/>
    </source>
</evidence>
<keyword evidence="12" id="KW-1185">Reference proteome</keyword>
<comment type="subcellular location">
    <subcellularLocation>
        <location evidence="1">Cytoplasm</location>
    </subcellularLocation>
</comment>
<evidence type="ECO:0000256" key="7">
    <source>
        <dbReference type="ARBA" id="ARBA00022741"/>
    </source>
</evidence>
<proteinExistence type="inferred from homology"/>
<dbReference type="InterPro" id="IPR003442">
    <property type="entry name" value="T6A_TsaE"/>
</dbReference>
<dbReference type="PANTHER" id="PTHR33540:SF2">
    <property type="entry name" value="TRNA THREONYLCARBAMOYLADENOSINE BIOSYNTHESIS PROTEIN TSAE"/>
    <property type="match status" value="1"/>
</dbReference>
<dbReference type="SUPFAM" id="SSF52540">
    <property type="entry name" value="P-loop containing nucleoside triphosphate hydrolases"/>
    <property type="match status" value="1"/>
</dbReference>
<dbReference type="Gene3D" id="3.40.50.300">
    <property type="entry name" value="P-loop containing nucleotide triphosphate hydrolases"/>
    <property type="match status" value="1"/>
</dbReference>
<dbReference type="RefSeq" id="WP_260649260.1">
    <property type="nucleotide sequence ID" value="NZ_BAABKD010000009.1"/>
</dbReference>
<keyword evidence="5" id="KW-0819">tRNA processing</keyword>
<keyword evidence="6" id="KW-0479">Metal-binding</keyword>
<comment type="similarity">
    <text evidence="2">Belongs to the TsaE family.</text>
</comment>
<dbReference type="PANTHER" id="PTHR33540">
    <property type="entry name" value="TRNA THREONYLCARBAMOYLADENOSINE BIOSYNTHESIS PROTEIN TSAE"/>
    <property type="match status" value="1"/>
</dbReference>
<evidence type="ECO:0000256" key="8">
    <source>
        <dbReference type="ARBA" id="ARBA00022840"/>
    </source>
</evidence>
<reference evidence="12" key="1">
    <citation type="journal article" date="2019" name="Int. J. Syst. Evol. Microbiol.">
        <title>The Global Catalogue of Microorganisms (GCM) 10K type strain sequencing project: providing services to taxonomists for standard genome sequencing and annotation.</title>
        <authorList>
            <consortium name="The Broad Institute Genomics Platform"/>
            <consortium name="The Broad Institute Genome Sequencing Center for Infectious Disease"/>
            <person name="Wu L."/>
            <person name="Ma J."/>
        </authorList>
    </citation>
    <scope>NUCLEOTIDE SEQUENCE [LARGE SCALE GENOMIC DNA]</scope>
    <source>
        <strain evidence="12">JCM 18423</strain>
    </source>
</reference>
<keyword evidence="8" id="KW-0067">ATP-binding</keyword>
<evidence type="ECO:0000256" key="3">
    <source>
        <dbReference type="ARBA" id="ARBA00019010"/>
    </source>
</evidence>
<keyword evidence="9" id="KW-0460">Magnesium</keyword>
<keyword evidence="7" id="KW-0547">Nucleotide-binding</keyword>
<evidence type="ECO:0000256" key="9">
    <source>
        <dbReference type="ARBA" id="ARBA00022842"/>
    </source>
</evidence>
<dbReference type="InterPro" id="IPR027417">
    <property type="entry name" value="P-loop_NTPase"/>
</dbReference>
<evidence type="ECO:0000256" key="6">
    <source>
        <dbReference type="ARBA" id="ARBA00022723"/>
    </source>
</evidence>
<dbReference type="Proteomes" id="UP001500227">
    <property type="component" value="Unassembled WGS sequence"/>
</dbReference>
<organism evidence="11 12">
    <name type="scientific">Paenalcaligenes hermetiae</name>
    <dbReference type="NCBI Taxonomy" id="1157987"/>
    <lineage>
        <taxon>Bacteria</taxon>
        <taxon>Pseudomonadati</taxon>
        <taxon>Pseudomonadota</taxon>
        <taxon>Betaproteobacteria</taxon>
        <taxon>Burkholderiales</taxon>
        <taxon>Alcaligenaceae</taxon>
        <taxon>Paenalcaligenes</taxon>
    </lineage>
</organism>
<sequence length="166" mass="18653">MLSFDPLLASATFYLADENATIALAQQLAQIVCPAQNRIHLYLQGDLGAGKTAFTRAFLRALGVTGRIKSPSYALLESYKVSSFNLYHLDFYRFNDPEEWVEAGFRDILEEDNAVVLIEWPDKAGGLLPAPDLNLFLQYENEGRRLTITAHSIKGQTWLKTITQNN</sequence>
<evidence type="ECO:0000313" key="11">
    <source>
        <dbReference type="EMBL" id="GAA5088947.1"/>
    </source>
</evidence>
<dbReference type="NCBIfam" id="TIGR00150">
    <property type="entry name" value="T6A_YjeE"/>
    <property type="match status" value="1"/>
</dbReference>
<evidence type="ECO:0000256" key="1">
    <source>
        <dbReference type="ARBA" id="ARBA00004496"/>
    </source>
</evidence>
<evidence type="ECO:0000313" key="12">
    <source>
        <dbReference type="Proteomes" id="UP001500227"/>
    </source>
</evidence>
<protein>
    <recommendedName>
        <fullName evidence="3">tRNA threonylcarbamoyladenosine biosynthesis protein TsaE</fullName>
    </recommendedName>
    <alternativeName>
        <fullName evidence="10">t(6)A37 threonylcarbamoyladenosine biosynthesis protein TsaE</fullName>
    </alternativeName>
</protein>
<evidence type="ECO:0000256" key="4">
    <source>
        <dbReference type="ARBA" id="ARBA00022490"/>
    </source>
</evidence>
<comment type="caution">
    <text evidence="11">The sequence shown here is derived from an EMBL/GenBank/DDBJ whole genome shotgun (WGS) entry which is preliminary data.</text>
</comment>
<dbReference type="Pfam" id="PF02367">
    <property type="entry name" value="TsaE"/>
    <property type="match status" value="1"/>
</dbReference>
<evidence type="ECO:0000256" key="5">
    <source>
        <dbReference type="ARBA" id="ARBA00022694"/>
    </source>
</evidence>